<dbReference type="Proteomes" id="UP001165122">
    <property type="component" value="Unassembled WGS sequence"/>
</dbReference>
<accession>A0A9W7CLW8</accession>
<reference evidence="3" key="1">
    <citation type="journal article" date="2023" name="Commun. Biol.">
        <title>Genome analysis of Parmales, the sister group of diatoms, reveals the evolutionary specialization of diatoms from phago-mixotrophs to photoautotrophs.</title>
        <authorList>
            <person name="Ban H."/>
            <person name="Sato S."/>
            <person name="Yoshikawa S."/>
            <person name="Yamada K."/>
            <person name="Nakamura Y."/>
            <person name="Ichinomiya M."/>
            <person name="Sato N."/>
            <person name="Blanc-Mathieu R."/>
            <person name="Endo H."/>
            <person name="Kuwata A."/>
            <person name="Ogata H."/>
        </authorList>
    </citation>
    <scope>NUCLEOTIDE SEQUENCE [LARGE SCALE GENOMIC DNA]</scope>
    <source>
        <strain evidence="3">NIES 3700</strain>
    </source>
</reference>
<keyword evidence="1" id="KW-1133">Transmembrane helix</keyword>
<name>A0A9W7CLW8_9STRA</name>
<feature type="transmembrane region" description="Helical" evidence="1">
    <location>
        <begin position="843"/>
        <end position="862"/>
    </location>
</feature>
<gene>
    <name evidence="2" type="ORF">TrLO_g388</name>
</gene>
<dbReference type="EMBL" id="BRXW01000121">
    <property type="protein sequence ID" value="GMI08233.1"/>
    <property type="molecule type" value="Genomic_DNA"/>
</dbReference>
<dbReference type="AlphaFoldDB" id="A0A9W7CLW8"/>
<feature type="transmembrane region" description="Helical" evidence="1">
    <location>
        <begin position="709"/>
        <end position="733"/>
    </location>
</feature>
<proteinExistence type="predicted"/>
<evidence type="ECO:0000313" key="3">
    <source>
        <dbReference type="Proteomes" id="UP001165122"/>
    </source>
</evidence>
<evidence type="ECO:0000313" key="2">
    <source>
        <dbReference type="EMBL" id="GMI08233.1"/>
    </source>
</evidence>
<evidence type="ECO:0000256" key="1">
    <source>
        <dbReference type="SAM" id="Phobius"/>
    </source>
</evidence>
<protein>
    <submittedName>
        <fullName evidence="2">Uncharacterized protein</fullName>
    </submittedName>
</protein>
<dbReference type="InterPro" id="IPR023393">
    <property type="entry name" value="START-like_dom_sf"/>
</dbReference>
<feature type="transmembrane region" description="Helical" evidence="1">
    <location>
        <begin position="739"/>
        <end position="757"/>
    </location>
</feature>
<comment type="caution">
    <text evidence="2">The sequence shown here is derived from an EMBL/GenBank/DDBJ whole genome shotgun (WGS) entry which is preliminary data.</text>
</comment>
<sequence>MSLLPPSSLVFTLPQLEKYLTETVEQFCLEFKANRDADAECCRDVMSSFLGYAEVKNKSLRESSEAREEMQTAIVPANNTTSMHLSSTVDGDFSSTGKIKSQRTTITRLRGAKISPLLSQKSTALSVLSSPEANHYIVNYNKDLEFENEKVLQMDNVVQRYTDEEDAIITSGLGLIAGMEMKGAITFSNFKTTFSATKFLKGYFNSKQGDIYALSNFTVRGDVSSVAARFANYHYKCYNPAFSLSKEALLEDEVYLEVPNSHSAIFCQVYNFPSPMSNREAIVKIVWKRLSEKSIIVAFQPLTSHPKVENKDGGSVIRCSAQFVYHLTQLDDRTVETKMGVHINFGGHLPKAIVNGVIIPNFDRVISHAQTYFGYSIPDLAKADGQLLGELLVNQIKTARKRGGWKKRAELGKIGVDEFLYCSVAMRELLPQHPWFRALLHEISINKVKSARTVHTALSDMSDQDAINLAKGLSTIILTNTEASAAVDHWIAQNTALEELEKDHEWMRSYFIEIAKYNLSTSNLGLRLRVFGGALLSTIDLITDVYMTFRFFNTTGEEGYGKTNAILIGLTMFMQLTISYCQNSKSTRHLIRDVICVLTGFKPALDAYRVGSGAEQEDHHVIDPLSEMSYFKSTEVVFEAIPSSVMQIYALLSTKEKSLDALISILVSAATIAFTSSMLTYDWDTSPRKRASAPLFYGFVPDRAWSRAVCFLSMMSLSFAHVLLLTSACALLALTNPKWLMLFLGVDMGIFFLYKILRGDFFYFVNLADFLRFVTAITTRVGTKVIVNFTMIMQMRHPQEMGGLPFLVSILTSVVGSFVSVHVYSNYYTKDDKLDNETLHTTLISLVSIWFLSAVAFASVINREYLHTFYDMDTASSFNQKEFLHLRDNQDEEKSDILTLHPDVYLAWGDELIKPWTLKNWNRWEEEKPTWFTDRWIECVPNEYIPFGWRVKYKKTKGRIDDSQLQKRRGSISVRELVGGKEER</sequence>
<dbReference type="OrthoDB" id="193494at2759"/>
<keyword evidence="1" id="KW-0472">Membrane</keyword>
<organism evidence="2 3">
    <name type="scientific">Triparma laevis f. longispina</name>
    <dbReference type="NCBI Taxonomy" id="1714387"/>
    <lineage>
        <taxon>Eukaryota</taxon>
        <taxon>Sar</taxon>
        <taxon>Stramenopiles</taxon>
        <taxon>Ochrophyta</taxon>
        <taxon>Bolidophyceae</taxon>
        <taxon>Parmales</taxon>
        <taxon>Triparmaceae</taxon>
        <taxon>Triparma</taxon>
    </lineage>
</organism>
<keyword evidence="3" id="KW-1185">Reference proteome</keyword>
<feature type="transmembrane region" description="Helical" evidence="1">
    <location>
        <begin position="801"/>
        <end position="823"/>
    </location>
</feature>
<keyword evidence="1" id="KW-0812">Transmembrane</keyword>
<dbReference type="SUPFAM" id="SSF55961">
    <property type="entry name" value="Bet v1-like"/>
    <property type="match status" value="1"/>
</dbReference>
<dbReference type="Gene3D" id="3.30.530.20">
    <property type="match status" value="1"/>
</dbReference>
<feature type="transmembrane region" description="Helical" evidence="1">
    <location>
        <begin position="661"/>
        <end position="681"/>
    </location>
</feature>